<feature type="region of interest" description="Disordered" evidence="1">
    <location>
        <begin position="195"/>
        <end position="270"/>
    </location>
</feature>
<sequence>MARTTTAKGRATCSSRSKRVSSTRAHREFGHSFTARGTGRNALEEIDDDELYDDSDEGLDPSDDFDINIKVPEQMDEKTQRRKKILINHPWVSDKNLEPRTVECLGCDKTIRLDKRRQFYLTPWNKHVFRCATIKADHFAKGEDMPFESLVAEVGREAAEICRRSRERDRAKGIAVELTSDPTWIKPDRIPKVKKVRASSPSLSVGTPPSSSSVSGASSVAGTSSPNAPASRRRAPPKTKRARTSSSKSSSSSNDSSFRLSSLSPTPSSAGDAIDVPYHETLAYQIQLALPRIAASQGFFYCCGALQQKGGDHELSHQLGYF</sequence>
<protein>
    <submittedName>
        <fullName evidence="2">Uncharacterized protein</fullName>
    </submittedName>
</protein>
<feature type="compositionally biased region" description="Low complexity" evidence="1">
    <location>
        <begin position="244"/>
        <end position="269"/>
    </location>
</feature>
<gene>
    <name evidence="2" type="ORF">J3R30DRAFT_3406873</name>
</gene>
<feature type="region of interest" description="Disordered" evidence="1">
    <location>
        <begin position="1"/>
        <end position="45"/>
    </location>
</feature>
<dbReference type="EMBL" id="JAOTPV010000018">
    <property type="protein sequence ID" value="KAJ4473104.1"/>
    <property type="molecule type" value="Genomic_DNA"/>
</dbReference>
<feature type="compositionally biased region" description="Basic residues" evidence="1">
    <location>
        <begin position="231"/>
        <end position="243"/>
    </location>
</feature>
<proteinExistence type="predicted"/>
<dbReference type="OrthoDB" id="2855464at2759"/>
<evidence type="ECO:0000313" key="2">
    <source>
        <dbReference type="EMBL" id="KAJ4473104.1"/>
    </source>
</evidence>
<dbReference type="AlphaFoldDB" id="A0A9W9A491"/>
<evidence type="ECO:0000313" key="3">
    <source>
        <dbReference type="Proteomes" id="UP001150266"/>
    </source>
</evidence>
<organism evidence="2 3">
    <name type="scientific">Lentinula aciculospora</name>
    <dbReference type="NCBI Taxonomy" id="153920"/>
    <lineage>
        <taxon>Eukaryota</taxon>
        <taxon>Fungi</taxon>
        <taxon>Dikarya</taxon>
        <taxon>Basidiomycota</taxon>
        <taxon>Agaricomycotina</taxon>
        <taxon>Agaricomycetes</taxon>
        <taxon>Agaricomycetidae</taxon>
        <taxon>Agaricales</taxon>
        <taxon>Marasmiineae</taxon>
        <taxon>Omphalotaceae</taxon>
        <taxon>Lentinula</taxon>
    </lineage>
</organism>
<feature type="compositionally biased region" description="Polar residues" evidence="1">
    <location>
        <begin position="1"/>
        <end position="15"/>
    </location>
</feature>
<dbReference type="Proteomes" id="UP001150266">
    <property type="component" value="Unassembled WGS sequence"/>
</dbReference>
<accession>A0A9W9A491</accession>
<evidence type="ECO:0000256" key="1">
    <source>
        <dbReference type="SAM" id="MobiDB-lite"/>
    </source>
</evidence>
<reference evidence="2" key="1">
    <citation type="submission" date="2022-08" db="EMBL/GenBank/DDBJ databases">
        <title>A Global Phylogenomic Analysis of the Shiitake Genus Lentinula.</title>
        <authorList>
            <consortium name="DOE Joint Genome Institute"/>
            <person name="Sierra-Patev S."/>
            <person name="Min B."/>
            <person name="Naranjo-Ortiz M."/>
            <person name="Looney B."/>
            <person name="Konkel Z."/>
            <person name="Slot J.C."/>
            <person name="Sakamoto Y."/>
            <person name="Steenwyk J.L."/>
            <person name="Rokas A."/>
            <person name="Carro J."/>
            <person name="Camarero S."/>
            <person name="Ferreira P."/>
            <person name="Molpeceres G."/>
            <person name="Ruiz-Duenas F.J."/>
            <person name="Serrano A."/>
            <person name="Henrissat B."/>
            <person name="Drula E."/>
            <person name="Hughes K.W."/>
            <person name="Mata J.L."/>
            <person name="Ishikawa N.K."/>
            <person name="Vargas-Isla R."/>
            <person name="Ushijima S."/>
            <person name="Smith C.A."/>
            <person name="Ahrendt S."/>
            <person name="Andreopoulos W."/>
            <person name="He G."/>
            <person name="Labutti K."/>
            <person name="Lipzen A."/>
            <person name="Ng V."/>
            <person name="Riley R."/>
            <person name="Sandor L."/>
            <person name="Barry K."/>
            <person name="Martinez A.T."/>
            <person name="Xiao Y."/>
            <person name="Gibbons J.G."/>
            <person name="Terashima K."/>
            <person name="Grigoriev I.V."/>
            <person name="Hibbett D.S."/>
        </authorList>
    </citation>
    <scope>NUCLEOTIDE SEQUENCE</scope>
    <source>
        <strain evidence="2">JLM2183</strain>
    </source>
</reference>
<keyword evidence="3" id="KW-1185">Reference proteome</keyword>
<feature type="compositionally biased region" description="Low complexity" evidence="1">
    <location>
        <begin position="199"/>
        <end position="230"/>
    </location>
</feature>
<comment type="caution">
    <text evidence="2">The sequence shown here is derived from an EMBL/GenBank/DDBJ whole genome shotgun (WGS) entry which is preliminary data.</text>
</comment>
<name>A0A9W9A491_9AGAR</name>